<keyword evidence="4" id="KW-0539">Nucleus</keyword>
<feature type="region of interest" description="Disordered" evidence="5">
    <location>
        <begin position="486"/>
        <end position="518"/>
    </location>
</feature>
<accession>A0A6G1F6C9</accession>
<dbReference type="SUPFAM" id="SSF101941">
    <property type="entry name" value="NAC domain"/>
    <property type="match status" value="1"/>
</dbReference>
<keyword evidence="8" id="KW-1185">Reference proteome</keyword>
<gene>
    <name evidence="7" type="ORF">E2562_010312</name>
</gene>
<dbReference type="PANTHER" id="PTHR31719:SF88">
    <property type="entry name" value="OS07G0272700 PROTEIN"/>
    <property type="match status" value="1"/>
</dbReference>
<evidence type="ECO:0000256" key="1">
    <source>
        <dbReference type="ARBA" id="ARBA00023015"/>
    </source>
</evidence>
<evidence type="ECO:0000256" key="4">
    <source>
        <dbReference type="ARBA" id="ARBA00023242"/>
    </source>
</evidence>
<keyword evidence="1" id="KW-0805">Transcription regulation</keyword>
<dbReference type="Gene3D" id="2.170.150.80">
    <property type="entry name" value="NAC domain"/>
    <property type="match status" value="1"/>
</dbReference>
<evidence type="ECO:0000256" key="3">
    <source>
        <dbReference type="ARBA" id="ARBA00023163"/>
    </source>
</evidence>
<sequence length="640" mass="70111">MVAAAVAQGLTPGFKFDPTVEQLLQFYLLPYLRYRQLPICGAVFLDDPTTAPPWALLDRHDRGEEDEAYFIIPAAGDGRGGRQQVSRSVASGGKWIKQRTEDRGKVIFDDETFRWEKFSLNFHADDQRRSGSTGWVMHEYAVVPPPGSSIVSTHRASHIAFTGHGQNRKRVPDGYVAAVAPPPSPMLCEPSHSAASYDGSNQAYEQGNQQLLPAVEQSNQEYYVQEEQSNQEYPAYSEQNQWYFLTEQQSNQQEYAYDQQQGCCWLPLPGQSNQDFAYYEQQHLFHGDLTSWQEQLPTSQQFLGQEQVLPDGLDGYIADDVQTISAAPPPSPMLCEPPHSGASHGGSNQVDQQLLPAVEQSNQDNFPAAEQSNQDCFLPRQSNQKYSCDQQDDAYEQQHHIHGDLPSWQEPLATPQQFLDQAQPSGLNVNGGAVISDNGEHAAAPAARPPVRHYNGPVPMLDSAFLDKMKAYLTADARGLCGNAVKDQDAPTNGEHAAAAPAPAAADGNGDALPPVVPDTTELPRVVGLLLREVQDIVKVAEAGGYGCSSDEPLSADWTASTLEVADQAGPHRWLRATAWLGGVRHPLCQLHPVHTSIADVHLRRHICRRCTSPLTVHCTPPSTPGSTSLDGAVQLEMCT</sequence>
<evidence type="ECO:0000313" key="8">
    <source>
        <dbReference type="Proteomes" id="UP000479710"/>
    </source>
</evidence>
<organism evidence="7 8">
    <name type="scientific">Oryza meyeriana var. granulata</name>
    <dbReference type="NCBI Taxonomy" id="110450"/>
    <lineage>
        <taxon>Eukaryota</taxon>
        <taxon>Viridiplantae</taxon>
        <taxon>Streptophyta</taxon>
        <taxon>Embryophyta</taxon>
        <taxon>Tracheophyta</taxon>
        <taxon>Spermatophyta</taxon>
        <taxon>Magnoliopsida</taxon>
        <taxon>Liliopsida</taxon>
        <taxon>Poales</taxon>
        <taxon>Poaceae</taxon>
        <taxon>BOP clade</taxon>
        <taxon>Oryzoideae</taxon>
        <taxon>Oryzeae</taxon>
        <taxon>Oryzinae</taxon>
        <taxon>Oryza</taxon>
        <taxon>Oryza meyeriana</taxon>
    </lineage>
</organism>
<protein>
    <recommendedName>
        <fullName evidence="6">NAC domain-containing protein</fullName>
    </recommendedName>
</protein>
<dbReference type="EMBL" id="SPHZ02000001">
    <property type="protein sequence ID" value="KAF0932395.1"/>
    <property type="molecule type" value="Genomic_DNA"/>
</dbReference>
<evidence type="ECO:0000313" key="7">
    <source>
        <dbReference type="EMBL" id="KAF0932395.1"/>
    </source>
</evidence>
<keyword evidence="2" id="KW-0238">DNA-binding</keyword>
<evidence type="ECO:0000256" key="2">
    <source>
        <dbReference type="ARBA" id="ARBA00023125"/>
    </source>
</evidence>
<feature type="compositionally biased region" description="Low complexity" evidence="5">
    <location>
        <begin position="497"/>
        <end position="506"/>
    </location>
</feature>
<name>A0A6G1F6C9_9ORYZ</name>
<dbReference type="InterPro" id="IPR003441">
    <property type="entry name" value="NAC-dom"/>
</dbReference>
<dbReference type="InterPro" id="IPR036093">
    <property type="entry name" value="NAC_dom_sf"/>
</dbReference>
<dbReference type="Proteomes" id="UP000479710">
    <property type="component" value="Unassembled WGS sequence"/>
</dbReference>
<comment type="caution">
    <text evidence="7">The sequence shown here is derived from an EMBL/GenBank/DDBJ whole genome shotgun (WGS) entry which is preliminary data.</text>
</comment>
<proteinExistence type="predicted"/>
<dbReference type="Pfam" id="PF02365">
    <property type="entry name" value="NAM"/>
    <property type="match status" value="1"/>
</dbReference>
<dbReference type="GO" id="GO:0006355">
    <property type="term" value="P:regulation of DNA-templated transcription"/>
    <property type="evidence" value="ECO:0007669"/>
    <property type="project" value="InterPro"/>
</dbReference>
<dbReference type="PROSITE" id="PS51005">
    <property type="entry name" value="NAC"/>
    <property type="match status" value="1"/>
</dbReference>
<dbReference type="GO" id="GO:0003677">
    <property type="term" value="F:DNA binding"/>
    <property type="evidence" value="ECO:0007669"/>
    <property type="project" value="UniProtKB-KW"/>
</dbReference>
<dbReference type="AlphaFoldDB" id="A0A6G1F6C9"/>
<dbReference type="OrthoDB" id="603238at2759"/>
<reference evidence="7 8" key="1">
    <citation type="submission" date="2019-11" db="EMBL/GenBank/DDBJ databases">
        <title>Whole genome sequence of Oryza granulata.</title>
        <authorList>
            <person name="Li W."/>
        </authorList>
    </citation>
    <scope>NUCLEOTIDE SEQUENCE [LARGE SCALE GENOMIC DNA]</scope>
    <source>
        <strain evidence="8">cv. Menghai</strain>
        <tissue evidence="7">Leaf</tissue>
    </source>
</reference>
<evidence type="ECO:0000256" key="5">
    <source>
        <dbReference type="SAM" id="MobiDB-lite"/>
    </source>
</evidence>
<dbReference type="PANTHER" id="PTHR31719">
    <property type="entry name" value="NAC TRANSCRIPTION FACTOR 56"/>
    <property type="match status" value="1"/>
</dbReference>
<keyword evidence="3" id="KW-0804">Transcription</keyword>
<evidence type="ECO:0000259" key="6">
    <source>
        <dbReference type="PROSITE" id="PS51005"/>
    </source>
</evidence>
<feature type="region of interest" description="Disordered" evidence="5">
    <location>
        <begin position="324"/>
        <end position="349"/>
    </location>
</feature>
<feature type="domain" description="NAC" evidence="6">
    <location>
        <begin position="10"/>
        <end position="162"/>
    </location>
</feature>